<evidence type="ECO:0000313" key="2">
    <source>
        <dbReference type="Proteomes" id="UP000053144"/>
    </source>
</evidence>
<gene>
    <name evidence="1" type="ORF">LR48_Vigan05g223800</name>
</gene>
<reference evidence="2" key="1">
    <citation type="journal article" date="2015" name="Proc. Natl. Acad. Sci. U.S.A.">
        <title>Genome sequencing of adzuki bean (Vigna angularis) provides insight into high starch and low fat accumulation and domestication.</title>
        <authorList>
            <person name="Yang K."/>
            <person name="Tian Z."/>
            <person name="Chen C."/>
            <person name="Luo L."/>
            <person name="Zhao B."/>
            <person name="Wang Z."/>
            <person name="Yu L."/>
            <person name="Li Y."/>
            <person name="Sun Y."/>
            <person name="Li W."/>
            <person name="Chen Y."/>
            <person name="Li Y."/>
            <person name="Zhang Y."/>
            <person name="Ai D."/>
            <person name="Zhao J."/>
            <person name="Shang C."/>
            <person name="Ma Y."/>
            <person name="Wu B."/>
            <person name="Wang M."/>
            <person name="Gao L."/>
            <person name="Sun D."/>
            <person name="Zhang P."/>
            <person name="Guo F."/>
            <person name="Wang W."/>
            <person name="Li Y."/>
            <person name="Wang J."/>
            <person name="Varshney R.K."/>
            <person name="Wang J."/>
            <person name="Ling H.Q."/>
            <person name="Wan P."/>
        </authorList>
    </citation>
    <scope>NUCLEOTIDE SEQUENCE</scope>
    <source>
        <strain evidence="2">cv. Jingnong 6</strain>
    </source>
</reference>
<organism evidence="1 2">
    <name type="scientific">Phaseolus angularis</name>
    <name type="common">Azuki bean</name>
    <name type="synonym">Vigna angularis</name>
    <dbReference type="NCBI Taxonomy" id="3914"/>
    <lineage>
        <taxon>Eukaryota</taxon>
        <taxon>Viridiplantae</taxon>
        <taxon>Streptophyta</taxon>
        <taxon>Embryophyta</taxon>
        <taxon>Tracheophyta</taxon>
        <taxon>Spermatophyta</taxon>
        <taxon>Magnoliopsida</taxon>
        <taxon>eudicotyledons</taxon>
        <taxon>Gunneridae</taxon>
        <taxon>Pentapetalae</taxon>
        <taxon>rosids</taxon>
        <taxon>fabids</taxon>
        <taxon>Fabales</taxon>
        <taxon>Fabaceae</taxon>
        <taxon>Papilionoideae</taxon>
        <taxon>50 kb inversion clade</taxon>
        <taxon>NPAAA clade</taxon>
        <taxon>indigoferoid/millettioid clade</taxon>
        <taxon>Phaseoleae</taxon>
        <taxon>Vigna</taxon>
    </lineage>
</organism>
<dbReference type="Gramene" id="KOM44633">
    <property type="protein sequence ID" value="KOM44633"/>
    <property type="gene ID" value="LR48_Vigan05g223800"/>
</dbReference>
<protein>
    <submittedName>
        <fullName evidence="1">Uncharacterized protein</fullName>
    </submittedName>
</protein>
<accession>A0A0L9UPG6</accession>
<dbReference type="EMBL" id="CM003375">
    <property type="protein sequence ID" value="KOM44633.1"/>
    <property type="molecule type" value="Genomic_DNA"/>
</dbReference>
<evidence type="ECO:0000313" key="1">
    <source>
        <dbReference type="EMBL" id="KOM44633.1"/>
    </source>
</evidence>
<proteinExistence type="predicted"/>
<dbReference type="Proteomes" id="UP000053144">
    <property type="component" value="Chromosome 5"/>
</dbReference>
<dbReference type="AlphaFoldDB" id="A0A0L9UPG6"/>
<name>A0A0L9UPG6_PHAAN</name>
<sequence length="153" mass="15788">MGPLEVVGAVAVSGVAATVTVLGVEMDLVVAVEYVKAVTGNDLGGDLHHWHDLGSRLAVVGLTGGGVGVAWRGESFSLAREEAEKKGRAEAWRGNRWGLWRRSAHWWRPGLAAGGDRFGGGGGACARTGGGPLLAASFGRETLGLCLGSELRV</sequence>